<proteinExistence type="predicted"/>
<accession>A0AAD3XTN6</accession>
<organism evidence="1 2">
    <name type="scientific">Nepenthes gracilis</name>
    <name type="common">Slender pitcher plant</name>
    <dbReference type="NCBI Taxonomy" id="150966"/>
    <lineage>
        <taxon>Eukaryota</taxon>
        <taxon>Viridiplantae</taxon>
        <taxon>Streptophyta</taxon>
        <taxon>Embryophyta</taxon>
        <taxon>Tracheophyta</taxon>
        <taxon>Spermatophyta</taxon>
        <taxon>Magnoliopsida</taxon>
        <taxon>eudicotyledons</taxon>
        <taxon>Gunneridae</taxon>
        <taxon>Pentapetalae</taxon>
        <taxon>Caryophyllales</taxon>
        <taxon>Nepenthaceae</taxon>
        <taxon>Nepenthes</taxon>
    </lineage>
</organism>
<dbReference type="Proteomes" id="UP001279734">
    <property type="component" value="Unassembled WGS sequence"/>
</dbReference>
<dbReference type="EMBL" id="BSYO01000016">
    <property type="protein sequence ID" value="GMH16184.1"/>
    <property type="molecule type" value="Genomic_DNA"/>
</dbReference>
<gene>
    <name evidence="1" type="ORF">Nepgr_018025</name>
</gene>
<dbReference type="AlphaFoldDB" id="A0AAD3XTN6"/>
<comment type="caution">
    <text evidence="1">The sequence shown here is derived from an EMBL/GenBank/DDBJ whole genome shotgun (WGS) entry which is preliminary data.</text>
</comment>
<protein>
    <submittedName>
        <fullName evidence="1">Uncharacterized protein</fullName>
    </submittedName>
</protein>
<evidence type="ECO:0000313" key="2">
    <source>
        <dbReference type="Proteomes" id="UP001279734"/>
    </source>
</evidence>
<sequence>MNGTHSGSMNDELANVATNIDHPALDVGSQVVDDHAADSPHRPITNLVCVPIEAGSMGALQASTAGLVAVSNHQHQRPRGCSVFCESAIFFGFSASLSLPGLVVSRFQSTGPCCSSAVKSSF</sequence>
<keyword evidence="2" id="KW-1185">Reference proteome</keyword>
<name>A0AAD3XTN6_NEPGR</name>
<reference evidence="1" key="1">
    <citation type="submission" date="2023-05" db="EMBL/GenBank/DDBJ databases">
        <title>Nepenthes gracilis genome sequencing.</title>
        <authorList>
            <person name="Fukushima K."/>
        </authorList>
    </citation>
    <scope>NUCLEOTIDE SEQUENCE</scope>
    <source>
        <strain evidence="1">SING2019-196</strain>
    </source>
</reference>
<evidence type="ECO:0000313" key="1">
    <source>
        <dbReference type="EMBL" id="GMH16184.1"/>
    </source>
</evidence>